<evidence type="ECO:0000313" key="7">
    <source>
        <dbReference type="EMBL" id="KIY71406.1"/>
    </source>
</evidence>
<dbReference type="SUPFAM" id="SSF57850">
    <property type="entry name" value="RING/U-box"/>
    <property type="match status" value="1"/>
</dbReference>
<dbReference type="CDD" id="cd16514">
    <property type="entry name" value="RING-HC_LONFs_rpt2"/>
    <property type="match status" value="1"/>
</dbReference>
<dbReference type="Gene3D" id="2.30.130.40">
    <property type="entry name" value="LON domain-like"/>
    <property type="match status" value="1"/>
</dbReference>
<keyword evidence="2 4" id="KW-0863">Zinc-finger</keyword>
<evidence type="ECO:0000256" key="3">
    <source>
        <dbReference type="ARBA" id="ARBA00022833"/>
    </source>
</evidence>
<evidence type="ECO:0000256" key="1">
    <source>
        <dbReference type="ARBA" id="ARBA00022723"/>
    </source>
</evidence>
<dbReference type="InterPro" id="IPR003111">
    <property type="entry name" value="Lon_prtase_N"/>
</dbReference>
<dbReference type="PROSITE" id="PS50089">
    <property type="entry name" value="ZF_RING_2"/>
    <property type="match status" value="1"/>
</dbReference>
<dbReference type="PANTHER" id="PTHR23327">
    <property type="entry name" value="RING FINGER PROTEIN 127"/>
    <property type="match status" value="1"/>
</dbReference>
<dbReference type="STRING" id="1314674.A0A0D7BP89"/>
<dbReference type="InterPro" id="IPR015947">
    <property type="entry name" value="PUA-like_sf"/>
</dbReference>
<dbReference type="AlphaFoldDB" id="A0A0D7BP89"/>
<dbReference type="GO" id="GO:0061630">
    <property type="term" value="F:ubiquitin protein ligase activity"/>
    <property type="evidence" value="ECO:0007669"/>
    <property type="project" value="TreeGrafter"/>
</dbReference>
<dbReference type="SUPFAM" id="SSF88697">
    <property type="entry name" value="PUA domain-like"/>
    <property type="match status" value="1"/>
</dbReference>
<dbReference type="PROSITE" id="PS00518">
    <property type="entry name" value="ZF_RING_1"/>
    <property type="match status" value="1"/>
</dbReference>
<dbReference type="Proteomes" id="UP000054007">
    <property type="component" value="Unassembled WGS sequence"/>
</dbReference>
<evidence type="ECO:0000256" key="2">
    <source>
        <dbReference type="ARBA" id="ARBA00022771"/>
    </source>
</evidence>
<protein>
    <recommendedName>
        <fullName evidence="6">RING-type domain-containing protein</fullName>
    </recommendedName>
</protein>
<dbReference type="InterPro" id="IPR013083">
    <property type="entry name" value="Znf_RING/FYVE/PHD"/>
</dbReference>
<dbReference type="PANTHER" id="PTHR23327:SF42">
    <property type="entry name" value="LON PEPTIDASE N-TERMINAL DOMAIN AND RING FINGER PROTEIN C14F5.10C"/>
    <property type="match status" value="1"/>
</dbReference>
<reference evidence="7 8" key="1">
    <citation type="journal article" date="2015" name="Fungal Genet. Biol.">
        <title>Evolution of novel wood decay mechanisms in Agaricales revealed by the genome sequences of Fistulina hepatica and Cylindrobasidium torrendii.</title>
        <authorList>
            <person name="Floudas D."/>
            <person name="Held B.W."/>
            <person name="Riley R."/>
            <person name="Nagy L.G."/>
            <person name="Koehler G."/>
            <person name="Ransdell A.S."/>
            <person name="Younus H."/>
            <person name="Chow J."/>
            <person name="Chiniquy J."/>
            <person name="Lipzen A."/>
            <person name="Tritt A."/>
            <person name="Sun H."/>
            <person name="Haridas S."/>
            <person name="LaButti K."/>
            <person name="Ohm R.A."/>
            <person name="Kues U."/>
            <person name="Blanchette R.A."/>
            <person name="Grigoriev I.V."/>
            <person name="Minto R.E."/>
            <person name="Hibbett D.S."/>
        </authorList>
    </citation>
    <scope>NUCLEOTIDE SEQUENCE [LARGE SCALE GENOMIC DNA]</scope>
    <source>
        <strain evidence="7 8">FP15055 ss-10</strain>
    </source>
</reference>
<dbReference type="Pfam" id="PF13923">
    <property type="entry name" value="zf-C3HC4_2"/>
    <property type="match status" value="1"/>
</dbReference>
<evidence type="ECO:0000256" key="4">
    <source>
        <dbReference type="PROSITE-ProRule" id="PRU00175"/>
    </source>
</evidence>
<keyword evidence="1" id="KW-0479">Metal-binding</keyword>
<dbReference type="InterPro" id="IPR001841">
    <property type="entry name" value="Znf_RING"/>
</dbReference>
<dbReference type="Pfam" id="PF02190">
    <property type="entry name" value="LON_substr_bdg"/>
    <property type="match status" value="1"/>
</dbReference>
<keyword evidence="3" id="KW-0862">Zinc</keyword>
<evidence type="ECO:0000313" key="8">
    <source>
        <dbReference type="Proteomes" id="UP000054007"/>
    </source>
</evidence>
<feature type="domain" description="RING-type" evidence="6">
    <location>
        <begin position="108"/>
        <end position="146"/>
    </location>
</feature>
<evidence type="ECO:0000256" key="5">
    <source>
        <dbReference type="SAM" id="MobiDB-lite"/>
    </source>
</evidence>
<sequence>MFECLYCHDALRIPVTYGCGHSVCSSHGLDVCPKNCDDQQPLLANHDVTLSKVISLLEEDEPTGRPWRNDEEQEEDCERGEGSRPPSRQRRERRTSSPKFPLADELTCQICYMLLFEPVTTQCQHTFCKPCLQRSLDHSPTCPLCRTALSPIAPSHPNAHLLELIRTKFEDQYISRSSTQTPSHRLDTPLFVCQLCFPGLPTFLHFFEPRYKLMLRRALESPHPQFGMVMRANDMDYGTMLDIRSVQILDDGRSLVETFGTYRFRIMERANLDGYTVARVERIDDIALDLHTQPPLASLVQHCLSFLNHLHANSTPWVVQRLSNSYGSPPPYETALQNAAAFSFYVAMILPIDEGEKAKLLPIRSVTMRLTMCVWWIEGLRKEWWFDRGCVIS</sequence>
<accession>A0A0D7BP89</accession>
<dbReference type="OrthoDB" id="264917at2759"/>
<dbReference type="SMART" id="SM00464">
    <property type="entry name" value="LON"/>
    <property type="match status" value="1"/>
</dbReference>
<evidence type="ECO:0000259" key="6">
    <source>
        <dbReference type="PROSITE" id="PS50089"/>
    </source>
</evidence>
<dbReference type="Gene3D" id="1.20.58.1480">
    <property type="match status" value="1"/>
</dbReference>
<organism evidence="7 8">
    <name type="scientific">Cylindrobasidium torrendii FP15055 ss-10</name>
    <dbReference type="NCBI Taxonomy" id="1314674"/>
    <lineage>
        <taxon>Eukaryota</taxon>
        <taxon>Fungi</taxon>
        <taxon>Dikarya</taxon>
        <taxon>Basidiomycota</taxon>
        <taxon>Agaricomycotina</taxon>
        <taxon>Agaricomycetes</taxon>
        <taxon>Agaricomycetidae</taxon>
        <taxon>Agaricales</taxon>
        <taxon>Marasmiineae</taxon>
        <taxon>Physalacriaceae</taxon>
        <taxon>Cylindrobasidium</taxon>
    </lineage>
</organism>
<dbReference type="SMART" id="SM00184">
    <property type="entry name" value="RING"/>
    <property type="match status" value="2"/>
</dbReference>
<dbReference type="InterPro" id="IPR046336">
    <property type="entry name" value="Lon_prtase_N_sf"/>
</dbReference>
<gene>
    <name evidence="7" type="ORF">CYLTODRAFT_418799</name>
</gene>
<dbReference type="EMBL" id="KN880454">
    <property type="protein sequence ID" value="KIY71406.1"/>
    <property type="molecule type" value="Genomic_DNA"/>
</dbReference>
<dbReference type="GO" id="GO:0008270">
    <property type="term" value="F:zinc ion binding"/>
    <property type="evidence" value="ECO:0007669"/>
    <property type="project" value="UniProtKB-KW"/>
</dbReference>
<keyword evidence="8" id="KW-1185">Reference proteome</keyword>
<name>A0A0D7BP89_9AGAR</name>
<dbReference type="InterPro" id="IPR017907">
    <property type="entry name" value="Znf_RING_CS"/>
</dbReference>
<feature type="region of interest" description="Disordered" evidence="5">
    <location>
        <begin position="59"/>
        <end position="98"/>
    </location>
</feature>
<dbReference type="Gene3D" id="3.30.40.10">
    <property type="entry name" value="Zinc/RING finger domain, C3HC4 (zinc finger)"/>
    <property type="match status" value="1"/>
</dbReference>
<proteinExistence type="predicted"/>